<dbReference type="KEGG" id="bmor:101739192"/>
<dbReference type="PANTHER" id="PTHR46516:SF1">
    <property type="entry name" value="TRNA-SPECIFIC ADENOSINE DEAMINASE 1"/>
    <property type="match status" value="1"/>
</dbReference>
<keyword evidence="1" id="KW-0819">tRNA processing</keyword>
<keyword evidence="14" id="KW-1185">Reference proteome</keyword>
<dbReference type="Pfam" id="PF02137">
    <property type="entry name" value="A_deamin"/>
    <property type="match status" value="1"/>
</dbReference>
<dbReference type="EnsemblMetazoa" id="XM_004931045.4">
    <property type="protein sequence ID" value="XP_004931102.2"/>
    <property type="gene ID" value="LOC101739192"/>
</dbReference>
<dbReference type="PROSITE" id="PS50141">
    <property type="entry name" value="A_DEAMIN_EDITASE"/>
    <property type="match status" value="1"/>
</dbReference>
<comment type="similarity">
    <text evidence="7">Belongs to the ADAT1 family.</text>
</comment>
<evidence type="ECO:0000313" key="14">
    <source>
        <dbReference type="Proteomes" id="UP000005204"/>
    </source>
</evidence>
<reference evidence="14" key="1">
    <citation type="journal article" date="2008" name="Insect Biochem. Mol. Biol.">
        <title>The genome of a lepidopteran model insect, the silkworm Bombyx mori.</title>
        <authorList>
            <consortium name="International Silkworm Genome Consortium"/>
        </authorList>
    </citation>
    <scope>NUCLEOTIDE SEQUENCE [LARGE SCALE GENOMIC DNA]</scope>
    <source>
        <strain evidence="14">p50T</strain>
    </source>
</reference>
<dbReference type="CTD" id="23536"/>
<dbReference type="Proteomes" id="UP000005204">
    <property type="component" value="Unassembled WGS sequence"/>
</dbReference>
<evidence type="ECO:0000259" key="12">
    <source>
        <dbReference type="PROSITE" id="PS50141"/>
    </source>
</evidence>
<dbReference type="GO" id="GO:0046872">
    <property type="term" value="F:metal ion binding"/>
    <property type="evidence" value="ECO:0007669"/>
    <property type="project" value="UniProtKB-KW"/>
</dbReference>
<feature type="domain" description="A to I editase" evidence="12">
    <location>
        <begin position="55"/>
        <end position="382"/>
    </location>
</feature>
<name>A0A8R1WN66_BOMMO</name>
<comment type="catalytic activity">
    <reaction evidence="11">
        <text>adenosine(37) in tRNA(Ala) + H2O + H(+) = inosine(37) in tRNA(Ala) + NH4(+)</text>
        <dbReference type="Rhea" id="RHEA:50968"/>
        <dbReference type="Rhea" id="RHEA-COMP:12855"/>
        <dbReference type="Rhea" id="RHEA-COMP:12856"/>
        <dbReference type="ChEBI" id="CHEBI:15377"/>
        <dbReference type="ChEBI" id="CHEBI:15378"/>
        <dbReference type="ChEBI" id="CHEBI:28938"/>
        <dbReference type="ChEBI" id="CHEBI:74411"/>
        <dbReference type="ChEBI" id="CHEBI:82852"/>
        <dbReference type="EC" id="3.5.4.34"/>
    </reaction>
</comment>
<proteinExistence type="inferred from homology"/>
<dbReference type="EC" id="3.5.4.34" evidence="8"/>
<evidence type="ECO:0000256" key="2">
    <source>
        <dbReference type="ARBA" id="ARBA00022723"/>
    </source>
</evidence>
<dbReference type="GO" id="GO:0008033">
    <property type="term" value="P:tRNA processing"/>
    <property type="evidence" value="ECO:0007669"/>
    <property type="project" value="UniProtKB-KW"/>
</dbReference>
<evidence type="ECO:0000313" key="13">
    <source>
        <dbReference type="EnsemblMetazoa" id="XP_004931102.2"/>
    </source>
</evidence>
<dbReference type="GeneID" id="101739192"/>
<dbReference type="GO" id="GO:0003723">
    <property type="term" value="F:RNA binding"/>
    <property type="evidence" value="ECO:0007669"/>
    <property type="project" value="InterPro"/>
</dbReference>
<evidence type="ECO:0000256" key="10">
    <source>
        <dbReference type="ARBA" id="ARBA00041760"/>
    </source>
</evidence>
<reference evidence="13" key="2">
    <citation type="submission" date="2022-06" db="UniProtKB">
        <authorList>
            <consortium name="EnsemblMetazoa"/>
        </authorList>
    </citation>
    <scope>IDENTIFICATION</scope>
    <source>
        <strain evidence="13">p50T (Dazao)</strain>
    </source>
</reference>
<keyword evidence="4" id="KW-0862">Zinc</keyword>
<evidence type="ECO:0000256" key="9">
    <source>
        <dbReference type="ARBA" id="ARBA00040502"/>
    </source>
</evidence>
<comment type="cofactor">
    <cofactor evidence="5">
        <name>1D-myo-inositol hexakisphosphate</name>
        <dbReference type="ChEBI" id="CHEBI:58130"/>
    </cofactor>
</comment>
<dbReference type="PANTHER" id="PTHR46516">
    <property type="entry name" value="TRNA-SPECIFIC ADENOSINE DEAMINASE 1"/>
    <property type="match status" value="1"/>
</dbReference>
<dbReference type="AlphaFoldDB" id="A0A8R1WN66"/>
<keyword evidence="2" id="KW-0479">Metal-binding</keyword>
<dbReference type="SMART" id="SM00552">
    <property type="entry name" value="ADEAMc"/>
    <property type="match status" value="1"/>
</dbReference>
<dbReference type="SMR" id="A0A8R1WN66"/>
<sequence length="411" mass="46780">MPDNLSSVCVDNIVEKCLKTYEQLPKKGKPADDEWTVLSCIVKYETEHDTIEVLSLGTGSKCIGATKMSPLGDLLNDSHAEVFARRGFIHYLFQNIEKATNNLDSIFIKTDSKLKLKDSIEFIFYSSQLPCGDASIIPKNGEEQEDHFGDLIKVKRKADESNCVRDTKRLKLSDIHRTGAKCLSNAEQDLKIPGKDYHVLGQVRTKPGRGDRTLSVSCSDKIARWVHLGIHGALLDLICEPVYIKHFIFGASVPYCEESLNRAILKRSNEFNNTRAPKFYQSSITFSDIKSEGKYRPAPGSIVWINLTNPILEVAVQGRKLGLTKKGKSISPDASLIISKYNIYKIFLKLLNRNKELKVSIFGDESIENIPYNKMKIKSKQYRDRWENLKENFFRIWTVKADMWDFCVKIL</sequence>
<evidence type="ECO:0000256" key="3">
    <source>
        <dbReference type="ARBA" id="ARBA00022801"/>
    </source>
</evidence>
<evidence type="ECO:0000256" key="1">
    <source>
        <dbReference type="ARBA" id="ARBA00022694"/>
    </source>
</evidence>
<evidence type="ECO:0000256" key="11">
    <source>
        <dbReference type="ARBA" id="ARBA00047635"/>
    </source>
</evidence>
<evidence type="ECO:0000256" key="7">
    <source>
        <dbReference type="ARBA" id="ARBA00038326"/>
    </source>
</evidence>
<dbReference type="RefSeq" id="XP_004931102.2">
    <property type="nucleotide sequence ID" value="XM_004931045.5"/>
</dbReference>
<evidence type="ECO:0000256" key="5">
    <source>
        <dbReference type="ARBA" id="ARBA00037026"/>
    </source>
</evidence>
<comment type="function">
    <text evidence="6">Specifically deaminates adenosine-37 to inosine in tRNA-Ala.</text>
</comment>
<protein>
    <recommendedName>
        <fullName evidence="9">tRNA-specific adenosine deaminase 1</fullName>
        <ecNumber evidence="8">3.5.4.34</ecNumber>
    </recommendedName>
    <alternativeName>
        <fullName evidence="10">tRNA-specific adenosine-37 deaminase</fullName>
    </alternativeName>
</protein>
<evidence type="ECO:0000256" key="6">
    <source>
        <dbReference type="ARBA" id="ARBA00037784"/>
    </source>
</evidence>
<evidence type="ECO:0000256" key="8">
    <source>
        <dbReference type="ARBA" id="ARBA00038940"/>
    </source>
</evidence>
<keyword evidence="3" id="KW-0378">Hydrolase</keyword>
<dbReference type="GO" id="GO:0043829">
    <property type="term" value="F:tRNA-specific adenosine-37 deaminase activity"/>
    <property type="evidence" value="ECO:0007669"/>
    <property type="project" value="UniProtKB-EC"/>
</dbReference>
<organism evidence="13 14">
    <name type="scientific">Bombyx mori</name>
    <name type="common">Silk moth</name>
    <dbReference type="NCBI Taxonomy" id="7091"/>
    <lineage>
        <taxon>Eukaryota</taxon>
        <taxon>Metazoa</taxon>
        <taxon>Ecdysozoa</taxon>
        <taxon>Arthropoda</taxon>
        <taxon>Hexapoda</taxon>
        <taxon>Insecta</taxon>
        <taxon>Pterygota</taxon>
        <taxon>Neoptera</taxon>
        <taxon>Endopterygota</taxon>
        <taxon>Lepidoptera</taxon>
        <taxon>Glossata</taxon>
        <taxon>Ditrysia</taxon>
        <taxon>Bombycoidea</taxon>
        <taxon>Bombycidae</taxon>
        <taxon>Bombycinae</taxon>
        <taxon>Bombyx</taxon>
    </lineage>
</organism>
<dbReference type="InterPro" id="IPR002466">
    <property type="entry name" value="A_deamin"/>
</dbReference>
<accession>A0A8R1WN66</accession>
<evidence type="ECO:0000256" key="4">
    <source>
        <dbReference type="ARBA" id="ARBA00022833"/>
    </source>
</evidence>